<name>A0A6H5GZ35_9HEMI</name>
<feature type="compositionally biased region" description="Basic and acidic residues" evidence="1">
    <location>
        <begin position="91"/>
        <end position="102"/>
    </location>
</feature>
<dbReference type="AlphaFoldDB" id="A0A6H5GZ35"/>
<gene>
    <name evidence="2" type="ORF">NTEN_LOCUS14641</name>
</gene>
<reference evidence="2 3" key="1">
    <citation type="submission" date="2020-02" db="EMBL/GenBank/DDBJ databases">
        <authorList>
            <person name="Ferguson B K."/>
        </authorList>
    </citation>
    <scope>NUCLEOTIDE SEQUENCE [LARGE SCALE GENOMIC DNA]</scope>
</reference>
<proteinExistence type="predicted"/>
<feature type="non-terminal residue" evidence="2">
    <location>
        <position position="1"/>
    </location>
</feature>
<feature type="region of interest" description="Disordered" evidence="1">
    <location>
        <begin position="299"/>
        <end position="318"/>
    </location>
</feature>
<evidence type="ECO:0000313" key="2">
    <source>
        <dbReference type="EMBL" id="CAB0009503.1"/>
    </source>
</evidence>
<evidence type="ECO:0000313" key="3">
    <source>
        <dbReference type="Proteomes" id="UP000479000"/>
    </source>
</evidence>
<protein>
    <submittedName>
        <fullName evidence="2">Uncharacterized protein</fullName>
    </submittedName>
</protein>
<dbReference type="EMBL" id="CADCXU010021822">
    <property type="protein sequence ID" value="CAB0009503.1"/>
    <property type="molecule type" value="Genomic_DNA"/>
</dbReference>
<feature type="region of interest" description="Disordered" evidence="1">
    <location>
        <begin position="76"/>
        <end position="112"/>
    </location>
</feature>
<organism evidence="2 3">
    <name type="scientific">Nesidiocoris tenuis</name>
    <dbReference type="NCBI Taxonomy" id="355587"/>
    <lineage>
        <taxon>Eukaryota</taxon>
        <taxon>Metazoa</taxon>
        <taxon>Ecdysozoa</taxon>
        <taxon>Arthropoda</taxon>
        <taxon>Hexapoda</taxon>
        <taxon>Insecta</taxon>
        <taxon>Pterygota</taxon>
        <taxon>Neoptera</taxon>
        <taxon>Paraneoptera</taxon>
        <taxon>Hemiptera</taxon>
        <taxon>Heteroptera</taxon>
        <taxon>Panheteroptera</taxon>
        <taxon>Cimicomorpha</taxon>
        <taxon>Miridae</taxon>
        <taxon>Dicyphina</taxon>
        <taxon>Nesidiocoris</taxon>
    </lineage>
</organism>
<dbReference type="Proteomes" id="UP000479000">
    <property type="component" value="Unassembled WGS sequence"/>
</dbReference>
<keyword evidence="3" id="KW-1185">Reference proteome</keyword>
<evidence type="ECO:0000256" key="1">
    <source>
        <dbReference type="SAM" id="MobiDB-lite"/>
    </source>
</evidence>
<sequence>GSRADPTLFQRLFFRRRSFSSTSLQPEIGYVSGRKPGGRLGLKRAQSATGRARNVSQRPTISVPWKLRTVSGRRSFPTGEIGVNSSGGERISSRPHDRRSLPDGRPIARSTPPERLAGANVLHRFRELGLILPKHIFSCSATNIGLQKIMLLELEILGFSDISVGEFVKSYQSWLREGEEGNVDTLRFIRNTLNENSIISHLKTSTARRLFFLRKSRSHEVRRTADVENEAMTRLVAHAQVGQPPARNARAGPVQKSRVILSVTDFGGHMSPEDPRDGRPYKINISRSLETRAIQPRGLRKAPGLHDGTEEVEDEGRGWSRASTLSLHGLRVRYTPEPPPWDSRKEKILVPDELQLYQFQKQRVLCCDLLGCDKVCDRVRRDED</sequence>
<accession>A0A6H5GZ35</accession>